<dbReference type="EMBL" id="FNCC01000001">
    <property type="protein sequence ID" value="SDF45787.1"/>
    <property type="molecule type" value="Genomic_DNA"/>
</dbReference>
<feature type="domain" description="Pvc16 N-terminal" evidence="2">
    <location>
        <begin position="33"/>
        <end position="196"/>
    </location>
</feature>
<feature type="region of interest" description="Disordered" evidence="1">
    <location>
        <begin position="201"/>
        <end position="233"/>
    </location>
</feature>
<proteinExistence type="predicted"/>
<accession>A0A1G7L8F4</accession>
<protein>
    <recommendedName>
        <fullName evidence="2">Pvc16 N-terminal domain-containing protein</fullName>
    </recommendedName>
</protein>
<name>A0A1G7L8F4_9PSEU</name>
<evidence type="ECO:0000313" key="3">
    <source>
        <dbReference type="EMBL" id="SDF45787.1"/>
    </source>
</evidence>
<evidence type="ECO:0000313" key="4">
    <source>
        <dbReference type="Proteomes" id="UP000199623"/>
    </source>
</evidence>
<keyword evidence="4" id="KW-1185">Reference proteome</keyword>
<dbReference type="AlphaFoldDB" id="A0A1G7L8F4"/>
<dbReference type="InterPro" id="IPR025351">
    <property type="entry name" value="Pvc16_N"/>
</dbReference>
<dbReference type="Proteomes" id="UP000199623">
    <property type="component" value="Unassembled WGS sequence"/>
</dbReference>
<evidence type="ECO:0000259" key="2">
    <source>
        <dbReference type="Pfam" id="PF14065"/>
    </source>
</evidence>
<gene>
    <name evidence="3" type="ORF">SAMN05216553_101729</name>
</gene>
<reference evidence="4" key="1">
    <citation type="submission" date="2016-10" db="EMBL/GenBank/DDBJ databases">
        <authorList>
            <person name="Varghese N."/>
            <person name="Submissions S."/>
        </authorList>
    </citation>
    <scope>NUCLEOTIDE SEQUENCE [LARGE SCALE GENOMIC DNA]</scope>
    <source>
        <strain evidence="4">CGMCC 4.3506</strain>
    </source>
</reference>
<sequence length="233" mass="24874">MSSAVSRAPGARPTLARVLADLTSSIHKWLAAELVPGTEIGSDPPALLNGIQRRPRRAGLLNLFLFAVTEDLDGLPAAPVRVRDGNGRVIGSSAPTRSYHLSYLVTAWAADTTEELDLLGSVIAAHAEQDCLTGEHLQGALRPLESALPVRLGWMPNAGNADLWGALGLPMRTALVLTVTAPALPRRLRQAAPPVRSLELEVHDLSPGPAAEDAPDSAPVSRRRWERTTITEH</sequence>
<dbReference type="Pfam" id="PF14065">
    <property type="entry name" value="Pvc16_N"/>
    <property type="match status" value="1"/>
</dbReference>
<dbReference type="STRING" id="200378.SAMN05216553_101729"/>
<organism evidence="3 4">
    <name type="scientific">Lentzea fradiae</name>
    <dbReference type="NCBI Taxonomy" id="200378"/>
    <lineage>
        <taxon>Bacteria</taxon>
        <taxon>Bacillati</taxon>
        <taxon>Actinomycetota</taxon>
        <taxon>Actinomycetes</taxon>
        <taxon>Pseudonocardiales</taxon>
        <taxon>Pseudonocardiaceae</taxon>
        <taxon>Lentzea</taxon>
    </lineage>
</organism>
<evidence type="ECO:0000256" key="1">
    <source>
        <dbReference type="SAM" id="MobiDB-lite"/>
    </source>
</evidence>